<evidence type="ECO:0000313" key="1">
    <source>
        <dbReference type="EMBL" id="KAI9908624.1"/>
    </source>
</evidence>
<sequence>MESHNYTFWRDRTTKGRNAAAPVLEENVDRGFQEGHSRIVRDYFAEDPVYGDTLFRRRFRMRRPLFLRLVHAVEAHGEYFQQRPDATGKLGLFALQKFIAAIRQLTYGMPADAVDEYVRTGESTTVKSLKRFCRATNELFGD</sequence>
<proteinExistence type="predicted"/>
<dbReference type="EMBL" id="CM047587">
    <property type="protein sequence ID" value="KAI9908624.1"/>
    <property type="molecule type" value="Genomic_DNA"/>
</dbReference>
<dbReference type="Proteomes" id="UP001163321">
    <property type="component" value="Chromosome 8"/>
</dbReference>
<name>A0ACC0VQ88_9STRA</name>
<protein>
    <submittedName>
        <fullName evidence="1">Uncharacterized protein</fullName>
    </submittedName>
</protein>
<comment type="caution">
    <text evidence="1">The sequence shown here is derived from an EMBL/GenBank/DDBJ whole genome shotgun (WGS) entry which is preliminary data.</text>
</comment>
<organism evidence="1 2">
    <name type="scientific">Peronosclerospora sorghi</name>
    <dbReference type="NCBI Taxonomy" id="230839"/>
    <lineage>
        <taxon>Eukaryota</taxon>
        <taxon>Sar</taxon>
        <taxon>Stramenopiles</taxon>
        <taxon>Oomycota</taxon>
        <taxon>Peronosporomycetes</taxon>
        <taxon>Peronosporales</taxon>
        <taxon>Peronosporaceae</taxon>
        <taxon>Peronosclerospora</taxon>
    </lineage>
</organism>
<gene>
    <name evidence="1" type="ORF">PsorP6_003069</name>
</gene>
<reference evidence="1 2" key="1">
    <citation type="journal article" date="2022" name="bioRxiv">
        <title>The genome of the oomycete Peronosclerospora sorghi, a cosmopolitan pathogen of maize and sorghum, is inflated with dispersed pseudogenes.</title>
        <authorList>
            <person name="Fletcher K."/>
            <person name="Martin F."/>
            <person name="Isakeit T."/>
            <person name="Cavanaugh K."/>
            <person name="Magill C."/>
            <person name="Michelmore R."/>
        </authorList>
    </citation>
    <scope>NUCLEOTIDE SEQUENCE [LARGE SCALE GENOMIC DNA]</scope>
    <source>
        <strain evidence="1">P6</strain>
    </source>
</reference>
<keyword evidence="2" id="KW-1185">Reference proteome</keyword>
<accession>A0ACC0VQ88</accession>
<evidence type="ECO:0000313" key="2">
    <source>
        <dbReference type="Proteomes" id="UP001163321"/>
    </source>
</evidence>